<dbReference type="Proteomes" id="UP000032582">
    <property type="component" value="Unassembled WGS sequence"/>
</dbReference>
<keyword evidence="1" id="KW-0812">Transmembrane</keyword>
<sequence length="94" mass="10647">MNSIVIRYGFIAAAALIIGFRLGDILTTQSMQKQIDKEVSLRQDAENTLSDMRLALSEQYAESLKTIVYQQQEQVKQNAELSRKFSHTLSNPVN</sequence>
<feature type="non-terminal residue" evidence="2">
    <location>
        <position position="94"/>
    </location>
</feature>
<proteinExistence type="predicted"/>
<organism evidence="2 3">
    <name type="scientific">Morganella morganii</name>
    <name type="common">Proteus morganii</name>
    <dbReference type="NCBI Taxonomy" id="582"/>
    <lineage>
        <taxon>Bacteria</taxon>
        <taxon>Pseudomonadati</taxon>
        <taxon>Pseudomonadota</taxon>
        <taxon>Gammaproteobacteria</taxon>
        <taxon>Enterobacterales</taxon>
        <taxon>Morganellaceae</taxon>
        <taxon>Morganella</taxon>
    </lineage>
</organism>
<protein>
    <submittedName>
        <fullName evidence="2">Uncharacterized protein</fullName>
    </submittedName>
</protein>
<evidence type="ECO:0000313" key="3">
    <source>
        <dbReference type="Proteomes" id="UP000032582"/>
    </source>
</evidence>
<accession>A0A0D8L5E9</accession>
<dbReference type="EMBL" id="JZSH01000418">
    <property type="protein sequence ID" value="KJF76093.1"/>
    <property type="molecule type" value="Genomic_DNA"/>
</dbReference>
<dbReference type="AlphaFoldDB" id="A0A0D8L5E9"/>
<keyword evidence="1" id="KW-1133">Transmembrane helix</keyword>
<dbReference type="PATRIC" id="fig|582.24.peg.6513"/>
<gene>
    <name evidence="2" type="ORF">UA45_20445</name>
</gene>
<evidence type="ECO:0000256" key="1">
    <source>
        <dbReference type="SAM" id="Phobius"/>
    </source>
</evidence>
<evidence type="ECO:0000313" key="2">
    <source>
        <dbReference type="EMBL" id="KJF76093.1"/>
    </source>
</evidence>
<reference evidence="2 3" key="1">
    <citation type="submission" date="2015-02" db="EMBL/GenBank/DDBJ databases">
        <title>Whole genome shotgun sequencing of cultured foodborne pathogen.</title>
        <authorList>
            <person name="Timme R."/>
            <person name="Allard M.W."/>
            <person name="Strain E."/>
            <person name="Evans P.S."/>
            <person name="Brown E."/>
        </authorList>
    </citation>
    <scope>NUCLEOTIDE SEQUENCE [LARGE SCALE GENOMIC DNA]</scope>
    <source>
        <strain evidence="2 3">GCSL-TSO-24</strain>
    </source>
</reference>
<keyword evidence="1" id="KW-0472">Membrane</keyword>
<feature type="transmembrane region" description="Helical" evidence="1">
    <location>
        <begin position="6"/>
        <end position="23"/>
    </location>
</feature>
<comment type="caution">
    <text evidence="2">The sequence shown here is derived from an EMBL/GenBank/DDBJ whole genome shotgun (WGS) entry which is preliminary data.</text>
</comment>
<name>A0A0D8L5E9_MORMO</name>